<accession>S9VD33</accession>
<dbReference type="SMART" id="SM00054">
    <property type="entry name" value="EFh"/>
    <property type="match status" value="4"/>
</dbReference>
<evidence type="ECO:0000313" key="5">
    <source>
        <dbReference type="Proteomes" id="UP000515908"/>
    </source>
</evidence>
<dbReference type="Pfam" id="PF13499">
    <property type="entry name" value="EF-hand_7"/>
    <property type="match status" value="2"/>
</dbReference>
<dbReference type="PROSITE" id="PS00018">
    <property type="entry name" value="EF_HAND_1"/>
    <property type="match status" value="2"/>
</dbReference>
<evidence type="ECO:0000313" key="4">
    <source>
        <dbReference type="EMBL" id="CAD2218461.1"/>
    </source>
</evidence>
<dbReference type="PROSITE" id="PS50222">
    <property type="entry name" value="EF_HAND_2"/>
    <property type="match status" value="4"/>
</dbReference>
<gene>
    <name evidence="4" type="ORF">ADEAN_000595000</name>
</gene>
<dbReference type="VEuPathDB" id="TriTrypDB:ADEAN_000595000"/>
<feature type="domain" description="EF-hand" evidence="3">
    <location>
        <begin position="4"/>
        <end position="39"/>
    </location>
</feature>
<evidence type="ECO:0000259" key="3">
    <source>
        <dbReference type="PROSITE" id="PS50222"/>
    </source>
</evidence>
<dbReference type="InterPro" id="IPR011992">
    <property type="entry name" value="EF-hand-dom_pair"/>
</dbReference>
<evidence type="ECO:0000256" key="2">
    <source>
        <dbReference type="ARBA" id="ARBA00022837"/>
    </source>
</evidence>
<dbReference type="Gene3D" id="1.10.238.10">
    <property type="entry name" value="EF-hand"/>
    <property type="match status" value="2"/>
</dbReference>
<dbReference type="InterPro" id="IPR018247">
    <property type="entry name" value="EF_Hand_1_Ca_BS"/>
</dbReference>
<feature type="domain" description="EF-hand" evidence="3">
    <location>
        <begin position="78"/>
        <end position="113"/>
    </location>
</feature>
<dbReference type="InterPro" id="IPR050145">
    <property type="entry name" value="Centrin_CML-like"/>
</dbReference>
<dbReference type="FunFam" id="1.10.238.10:FF:000340">
    <property type="entry name" value="Centrin, putative"/>
    <property type="match status" value="1"/>
</dbReference>
<dbReference type="InterPro" id="IPR002048">
    <property type="entry name" value="EF_hand_dom"/>
</dbReference>
<dbReference type="OrthoDB" id="26525at2759"/>
<dbReference type="AlphaFoldDB" id="S9VD33"/>
<reference evidence="4 5" key="1">
    <citation type="submission" date="2020-08" db="EMBL/GenBank/DDBJ databases">
        <authorList>
            <person name="Newling K."/>
            <person name="Davey J."/>
            <person name="Forrester S."/>
        </authorList>
    </citation>
    <scope>NUCLEOTIDE SEQUENCE [LARGE SCALE GENOMIC DNA]</scope>
    <source>
        <strain evidence="5">Crithidia deanei Carvalho (ATCC PRA-265)</strain>
    </source>
</reference>
<protein>
    <submittedName>
        <fullName evidence="4">EF-hand domain pair/EF hand/EF-hand domain containing protein, putative</fullName>
    </submittedName>
</protein>
<dbReference type="CDD" id="cd00051">
    <property type="entry name" value="EFh"/>
    <property type="match status" value="1"/>
</dbReference>
<organism evidence="4 5">
    <name type="scientific">Angomonas deanei</name>
    <dbReference type="NCBI Taxonomy" id="59799"/>
    <lineage>
        <taxon>Eukaryota</taxon>
        <taxon>Discoba</taxon>
        <taxon>Euglenozoa</taxon>
        <taxon>Kinetoplastea</taxon>
        <taxon>Metakinetoplastina</taxon>
        <taxon>Trypanosomatida</taxon>
        <taxon>Trypanosomatidae</taxon>
        <taxon>Strigomonadinae</taxon>
        <taxon>Angomonas</taxon>
    </lineage>
</organism>
<dbReference type="FunFam" id="1.10.238.10:FF:000331">
    <property type="entry name" value="Ca2+-binding EF-hand protein"/>
    <property type="match status" value="1"/>
</dbReference>
<feature type="domain" description="EF-hand" evidence="3">
    <location>
        <begin position="41"/>
        <end position="76"/>
    </location>
</feature>
<feature type="domain" description="EF-hand" evidence="3">
    <location>
        <begin position="114"/>
        <end position="149"/>
    </location>
</feature>
<sequence>MAALTDEQIREAFNLFDADGSGAIDAEEMALAMKGLGFGDLPRDEVERIVKSMNTNANGLVEYGEFEKMIKSRMAKKDSPEEILKAFQLFDLDKKGKISFANLKEVAKLLGENPGDDVLQEMIAEADEDGDGEVSFEEFKSVMTRMRSNW</sequence>
<dbReference type="Proteomes" id="UP000515908">
    <property type="component" value="Chromosome 11"/>
</dbReference>
<keyword evidence="1" id="KW-0677">Repeat</keyword>
<keyword evidence="5" id="KW-1185">Reference proteome</keyword>
<proteinExistence type="predicted"/>
<dbReference type="GO" id="GO:0005509">
    <property type="term" value="F:calcium ion binding"/>
    <property type="evidence" value="ECO:0007669"/>
    <property type="project" value="InterPro"/>
</dbReference>
<dbReference type="PANTHER" id="PTHR23050">
    <property type="entry name" value="CALCIUM BINDING PROTEIN"/>
    <property type="match status" value="1"/>
</dbReference>
<dbReference type="SUPFAM" id="SSF47473">
    <property type="entry name" value="EF-hand"/>
    <property type="match status" value="1"/>
</dbReference>
<dbReference type="EMBL" id="LR877155">
    <property type="protein sequence ID" value="CAD2218461.1"/>
    <property type="molecule type" value="Genomic_DNA"/>
</dbReference>
<name>S9VD33_9TRYP</name>
<evidence type="ECO:0000256" key="1">
    <source>
        <dbReference type="ARBA" id="ARBA00022737"/>
    </source>
</evidence>
<keyword evidence="2" id="KW-0106">Calcium</keyword>